<protein>
    <submittedName>
        <fullName evidence="2">Uncharacterized protein</fullName>
    </submittedName>
</protein>
<proteinExistence type="predicted"/>
<keyword evidence="1" id="KW-1133">Transmembrane helix</keyword>
<dbReference type="EMBL" id="JAKKPZ010000051">
    <property type="protein sequence ID" value="KAI1706006.1"/>
    <property type="molecule type" value="Genomic_DNA"/>
</dbReference>
<feature type="transmembrane region" description="Helical" evidence="1">
    <location>
        <begin position="197"/>
        <end position="220"/>
    </location>
</feature>
<feature type="transmembrane region" description="Helical" evidence="1">
    <location>
        <begin position="74"/>
        <end position="93"/>
    </location>
</feature>
<keyword evidence="3" id="KW-1185">Reference proteome</keyword>
<accession>A0AAD4R2X7</accession>
<sequence>MTRTDKSSNLWLRKRTTCNISKTNYLNVRQKNKVVCKNSVAIDMNDSNDLKKSTGIRKRLQKTEVLARKLKVQLITWASLVIFTIAVYFLLWYSSECWALPFQESPCKKPRALPSILTNHCTLAGLVDEFTCELRSLMLKFNDTIEMPQFDEQKALSNAIKNEIEQLFSLYSSNLVAFGTLRREELRLQYVERGIKIGYAVVVFFPAFYYFFIVILYCAVRNYKHPETDSKILAEEQQDSQKARLKQLKRRVPLLYIAKFMCLAAEVTLLCIFTYGNYRGNSPFFVNVCNYDVIGGNECPFTNYLSFATKLQTNLNERLDKFDTSMGSPNLEVRRLTYEWQSEAITAAIEHHLDLKQYHVDRRTMPREIGNVPLDPILCLVFILVLYIECILLRVSPLTCC</sequence>
<gene>
    <name evidence="2" type="ORF">DdX_13233</name>
</gene>
<evidence type="ECO:0000313" key="2">
    <source>
        <dbReference type="EMBL" id="KAI1706006.1"/>
    </source>
</evidence>
<name>A0AAD4R2X7_9BILA</name>
<feature type="transmembrane region" description="Helical" evidence="1">
    <location>
        <begin position="254"/>
        <end position="275"/>
    </location>
</feature>
<dbReference type="AlphaFoldDB" id="A0AAD4R2X7"/>
<keyword evidence="1" id="KW-0812">Transmembrane</keyword>
<evidence type="ECO:0000313" key="3">
    <source>
        <dbReference type="Proteomes" id="UP001201812"/>
    </source>
</evidence>
<feature type="transmembrane region" description="Helical" evidence="1">
    <location>
        <begin position="374"/>
        <end position="395"/>
    </location>
</feature>
<reference evidence="2" key="1">
    <citation type="submission" date="2022-01" db="EMBL/GenBank/DDBJ databases">
        <title>Genome Sequence Resource for Two Populations of Ditylenchus destructor, the Migratory Endoparasitic Phytonematode.</title>
        <authorList>
            <person name="Zhang H."/>
            <person name="Lin R."/>
            <person name="Xie B."/>
        </authorList>
    </citation>
    <scope>NUCLEOTIDE SEQUENCE</scope>
    <source>
        <strain evidence="2">BazhouSP</strain>
    </source>
</reference>
<keyword evidence="1" id="KW-0472">Membrane</keyword>
<evidence type="ECO:0000256" key="1">
    <source>
        <dbReference type="SAM" id="Phobius"/>
    </source>
</evidence>
<organism evidence="2 3">
    <name type="scientific">Ditylenchus destructor</name>
    <dbReference type="NCBI Taxonomy" id="166010"/>
    <lineage>
        <taxon>Eukaryota</taxon>
        <taxon>Metazoa</taxon>
        <taxon>Ecdysozoa</taxon>
        <taxon>Nematoda</taxon>
        <taxon>Chromadorea</taxon>
        <taxon>Rhabditida</taxon>
        <taxon>Tylenchina</taxon>
        <taxon>Tylenchomorpha</taxon>
        <taxon>Sphaerularioidea</taxon>
        <taxon>Anguinidae</taxon>
        <taxon>Anguininae</taxon>
        <taxon>Ditylenchus</taxon>
    </lineage>
</organism>
<comment type="caution">
    <text evidence="2">The sequence shown here is derived from an EMBL/GenBank/DDBJ whole genome shotgun (WGS) entry which is preliminary data.</text>
</comment>
<dbReference type="Proteomes" id="UP001201812">
    <property type="component" value="Unassembled WGS sequence"/>
</dbReference>